<evidence type="ECO:0000313" key="2">
    <source>
        <dbReference type="EMBL" id="KAK0597847.1"/>
    </source>
</evidence>
<name>A0AA39SP71_ACESA</name>
<feature type="compositionally biased region" description="Low complexity" evidence="1">
    <location>
        <begin position="93"/>
        <end position="103"/>
    </location>
</feature>
<keyword evidence="3" id="KW-1185">Reference proteome</keyword>
<dbReference type="Proteomes" id="UP001168877">
    <property type="component" value="Unassembled WGS sequence"/>
</dbReference>
<evidence type="ECO:0000256" key="1">
    <source>
        <dbReference type="SAM" id="MobiDB-lite"/>
    </source>
</evidence>
<feature type="region of interest" description="Disordered" evidence="1">
    <location>
        <begin position="1"/>
        <end position="107"/>
    </location>
</feature>
<dbReference type="EMBL" id="JAUESC010000004">
    <property type="protein sequence ID" value="KAK0597847.1"/>
    <property type="molecule type" value="Genomic_DNA"/>
</dbReference>
<organism evidence="2 3">
    <name type="scientific">Acer saccharum</name>
    <name type="common">Sugar maple</name>
    <dbReference type="NCBI Taxonomy" id="4024"/>
    <lineage>
        <taxon>Eukaryota</taxon>
        <taxon>Viridiplantae</taxon>
        <taxon>Streptophyta</taxon>
        <taxon>Embryophyta</taxon>
        <taxon>Tracheophyta</taxon>
        <taxon>Spermatophyta</taxon>
        <taxon>Magnoliopsida</taxon>
        <taxon>eudicotyledons</taxon>
        <taxon>Gunneridae</taxon>
        <taxon>Pentapetalae</taxon>
        <taxon>rosids</taxon>
        <taxon>malvids</taxon>
        <taxon>Sapindales</taxon>
        <taxon>Sapindaceae</taxon>
        <taxon>Hippocastanoideae</taxon>
        <taxon>Acereae</taxon>
        <taxon>Acer</taxon>
    </lineage>
</organism>
<accession>A0AA39SP71</accession>
<comment type="caution">
    <text evidence="2">The sequence shown here is derived from an EMBL/GenBank/DDBJ whole genome shotgun (WGS) entry which is preliminary data.</text>
</comment>
<sequence>MLSSQLYGSSHENGDQGSALITNNDSNHVQVKGFKKRGGSRGRKRMKSQLEIAYKRKLRQLSNKGSSTATVQAKCTKRKSQASKSTCGRKSTKSTSKASPSSKETTDISINIVPREVDNPLPLPQIPHAVLYNETSSGLQLSTRVQTAVMDNIDQFLALLQDTNTGDNLVSHDVQASALDLNVCAEGFDNFMI</sequence>
<feature type="compositionally biased region" description="Basic residues" evidence="1">
    <location>
        <begin position="33"/>
        <end position="47"/>
    </location>
</feature>
<protein>
    <submittedName>
        <fullName evidence="2">Uncharacterized protein</fullName>
    </submittedName>
</protein>
<dbReference type="AlphaFoldDB" id="A0AA39SP71"/>
<reference evidence="2" key="2">
    <citation type="submission" date="2023-06" db="EMBL/GenBank/DDBJ databases">
        <authorList>
            <person name="Swenson N.G."/>
            <person name="Wegrzyn J.L."/>
            <person name="Mcevoy S.L."/>
        </authorList>
    </citation>
    <scope>NUCLEOTIDE SEQUENCE</scope>
    <source>
        <strain evidence="2">NS2018</strain>
        <tissue evidence="2">Leaf</tissue>
    </source>
</reference>
<reference evidence="2" key="1">
    <citation type="journal article" date="2022" name="Plant J.">
        <title>Strategies of tolerance reflected in two North American maple genomes.</title>
        <authorList>
            <person name="McEvoy S.L."/>
            <person name="Sezen U.U."/>
            <person name="Trouern-Trend A."/>
            <person name="McMahon S.M."/>
            <person name="Schaberg P.G."/>
            <person name="Yang J."/>
            <person name="Wegrzyn J.L."/>
            <person name="Swenson N.G."/>
        </authorList>
    </citation>
    <scope>NUCLEOTIDE SEQUENCE</scope>
    <source>
        <strain evidence="2">NS2018</strain>
    </source>
</reference>
<evidence type="ECO:0000313" key="3">
    <source>
        <dbReference type="Proteomes" id="UP001168877"/>
    </source>
</evidence>
<proteinExistence type="predicted"/>
<gene>
    <name evidence="2" type="ORF">LWI29_029155</name>
</gene>
<feature type="compositionally biased region" description="Polar residues" evidence="1">
    <location>
        <begin position="1"/>
        <end position="29"/>
    </location>
</feature>
<feature type="compositionally biased region" description="Polar residues" evidence="1">
    <location>
        <begin position="60"/>
        <end position="73"/>
    </location>
</feature>